<dbReference type="SUPFAM" id="SSF56300">
    <property type="entry name" value="Metallo-dependent phosphatases"/>
    <property type="match status" value="1"/>
</dbReference>
<dbReference type="InterPro" id="IPR029052">
    <property type="entry name" value="Metallo-depent_PP-like"/>
</dbReference>
<gene>
    <name evidence="1" type="ORF">Pfra01_000788100</name>
</gene>
<comment type="caution">
    <text evidence="1">The sequence shown here is derived from an EMBL/GenBank/DDBJ whole genome shotgun (WGS) entry which is preliminary data.</text>
</comment>
<organism evidence="1 2">
    <name type="scientific">Phytophthora fragariaefolia</name>
    <dbReference type="NCBI Taxonomy" id="1490495"/>
    <lineage>
        <taxon>Eukaryota</taxon>
        <taxon>Sar</taxon>
        <taxon>Stramenopiles</taxon>
        <taxon>Oomycota</taxon>
        <taxon>Peronosporomycetes</taxon>
        <taxon>Peronosporales</taxon>
        <taxon>Peronosporaceae</taxon>
        <taxon>Phytophthora</taxon>
    </lineage>
</organism>
<dbReference type="OrthoDB" id="45007at2759"/>
<evidence type="ECO:0000313" key="1">
    <source>
        <dbReference type="EMBL" id="GMF32738.1"/>
    </source>
</evidence>
<proteinExistence type="predicted"/>
<dbReference type="AlphaFoldDB" id="A0A9W6X6Z1"/>
<dbReference type="EMBL" id="BSXT01000707">
    <property type="protein sequence ID" value="GMF32738.1"/>
    <property type="molecule type" value="Genomic_DNA"/>
</dbReference>
<accession>A0A9W6X6Z1</accession>
<dbReference type="Gene3D" id="3.60.21.10">
    <property type="match status" value="1"/>
</dbReference>
<name>A0A9W6X6Z1_9STRA</name>
<protein>
    <submittedName>
        <fullName evidence="1">Unnamed protein product</fullName>
    </submittedName>
</protein>
<keyword evidence="2" id="KW-1185">Reference proteome</keyword>
<reference evidence="1" key="1">
    <citation type="submission" date="2023-04" db="EMBL/GenBank/DDBJ databases">
        <title>Phytophthora fragariaefolia NBRC 109709.</title>
        <authorList>
            <person name="Ichikawa N."/>
            <person name="Sato H."/>
            <person name="Tonouchi N."/>
        </authorList>
    </citation>
    <scope>NUCLEOTIDE SEQUENCE</scope>
    <source>
        <strain evidence="1">NBRC 109709</strain>
    </source>
</reference>
<dbReference type="Proteomes" id="UP001165121">
    <property type="component" value="Unassembled WGS sequence"/>
</dbReference>
<evidence type="ECO:0000313" key="2">
    <source>
        <dbReference type="Proteomes" id="UP001165121"/>
    </source>
</evidence>
<sequence>MQMNTTTILAASTTLVGVCSPMEAALTRPGGTSGSIRLENAEYQCTTGGTVTLLLIVFCMTGVLTRVQYEWLQRDLEKVDRSETPWVVLTAHRMMVRPDSYFAAHSWTNLPASFQYTTQMNIEADMKVSYKFQEEVEDLIYKHRVNLMMVR</sequence>